<protein>
    <submittedName>
        <fullName evidence="3">(raccoon dog) hypothetical protein</fullName>
    </submittedName>
</protein>
<dbReference type="Proteomes" id="UP000645828">
    <property type="component" value="Unassembled WGS sequence"/>
</dbReference>
<comment type="caution">
    <text evidence="3">The sequence shown here is derived from an EMBL/GenBank/DDBJ whole genome shotgun (WGS) entry which is preliminary data.</text>
</comment>
<name>A0A811YIN9_NYCPR</name>
<gene>
    <name evidence="3" type="ORF">NYPRO_LOCUS10208</name>
</gene>
<dbReference type="InterPro" id="IPR009643">
    <property type="entry name" value="HS1-bd"/>
</dbReference>
<proteinExistence type="inferred from homology"/>
<evidence type="ECO:0000313" key="4">
    <source>
        <dbReference type="Proteomes" id="UP000645828"/>
    </source>
</evidence>
<dbReference type="AlphaFoldDB" id="A0A811YIN9"/>
<dbReference type="Gene3D" id="1.20.5.430">
    <property type="match status" value="1"/>
</dbReference>
<organism evidence="3 4">
    <name type="scientific">Nyctereutes procyonoides</name>
    <name type="common">Raccoon dog</name>
    <name type="synonym">Canis procyonoides</name>
    <dbReference type="NCBI Taxonomy" id="34880"/>
    <lineage>
        <taxon>Eukaryota</taxon>
        <taxon>Metazoa</taxon>
        <taxon>Chordata</taxon>
        <taxon>Craniata</taxon>
        <taxon>Vertebrata</taxon>
        <taxon>Euteleostomi</taxon>
        <taxon>Mammalia</taxon>
        <taxon>Eutheria</taxon>
        <taxon>Laurasiatheria</taxon>
        <taxon>Carnivora</taxon>
        <taxon>Caniformia</taxon>
        <taxon>Canidae</taxon>
        <taxon>Nyctereutes</taxon>
    </lineage>
</organism>
<dbReference type="EMBL" id="CAJHUB010000678">
    <property type="protein sequence ID" value="CAD7677410.1"/>
    <property type="molecule type" value="Genomic_DNA"/>
</dbReference>
<sequence>MAGTDPKTLQDLTSVTMSNQIIRRIDDMSSRIDNLEKKHCRLHDPGWGGRAGGGEQDPCHTKEPKAAKSH</sequence>
<feature type="region of interest" description="Disordered" evidence="2">
    <location>
        <begin position="42"/>
        <end position="70"/>
    </location>
</feature>
<dbReference type="Pfam" id="PF06825">
    <property type="entry name" value="HSBP1"/>
    <property type="match status" value="1"/>
</dbReference>
<keyword evidence="4" id="KW-1185">Reference proteome</keyword>
<dbReference type="GO" id="GO:0003714">
    <property type="term" value="F:transcription corepressor activity"/>
    <property type="evidence" value="ECO:0007669"/>
    <property type="project" value="InterPro"/>
</dbReference>
<reference evidence="3" key="1">
    <citation type="submission" date="2020-12" db="EMBL/GenBank/DDBJ databases">
        <authorList>
            <consortium name="Molecular Ecology Group"/>
        </authorList>
    </citation>
    <scope>NUCLEOTIDE SEQUENCE</scope>
    <source>
        <strain evidence="3">TBG_1078</strain>
    </source>
</reference>
<accession>A0A811YIN9</accession>
<evidence type="ECO:0000256" key="1">
    <source>
        <dbReference type="ARBA" id="ARBA00006349"/>
    </source>
</evidence>
<comment type="similarity">
    <text evidence="1">Belongs to the HSBP1 family.</text>
</comment>
<evidence type="ECO:0000256" key="2">
    <source>
        <dbReference type="SAM" id="MobiDB-lite"/>
    </source>
</evidence>
<evidence type="ECO:0000313" key="3">
    <source>
        <dbReference type="EMBL" id="CAD7677410.1"/>
    </source>
</evidence>
<feature type="compositionally biased region" description="Gly residues" evidence="2">
    <location>
        <begin position="46"/>
        <end position="55"/>
    </location>
</feature>
<feature type="compositionally biased region" description="Basic and acidic residues" evidence="2">
    <location>
        <begin position="57"/>
        <end position="70"/>
    </location>
</feature>